<keyword evidence="3" id="KW-1185">Reference proteome</keyword>
<reference evidence="3" key="1">
    <citation type="submission" date="2017-08" db="EMBL/GenBank/DDBJ databases">
        <authorList>
            <person name="Varghese N."/>
            <person name="Submissions S."/>
        </authorList>
    </citation>
    <scope>NUCLEOTIDE SEQUENCE [LARGE SCALE GENOMIC DNA]</scope>
    <source>
        <strain evidence="3">KCTC 23107</strain>
    </source>
</reference>
<dbReference type="Proteomes" id="UP000219465">
    <property type="component" value="Unassembled WGS sequence"/>
</dbReference>
<name>A0A286IAN9_9HYPH</name>
<gene>
    <name evidence="2" type="ORF">SAMN05877838_2078</name>
</gene>
<evidence type="ECO:0000313" key="3">
    <source>
        <dbReference type="Proteomes" id="UP000219465"/>
    </source>
</evidence>
<protein>
    <recommendedName>
        <fullName evidence="4">Peptide ABC transporter permease</fullName>
    </recommendedName>
</protein>
<keyword evidence="1" id="KW-0812">Transmembrane</keyword>
<feature type="transmembrane region" description="Helical" evidence="1">
    <location>
        <begin position="29"/>
        <end position="49"/>
    </location>
</feature>
<dbReference type="EMBL" id="OCPC01000002">
    <property type="protein sequence ID" value="SOE17185.1"/>
    <property type="molecule type" value="Genomic_DNA"/>
</dbReference>
<keyword evidence="1" id="KW-0472">Membrane</keyword>
<proteinExistence type="predicted"/>
<dbReference type="RefSeq" id="WP_097107531.1">
    <property type="nucleotide sequence ID" value="NZ_OCPC01000002.1"/>
</dbReference>
<accession>A0A286IAN9</accession>
<evidence type="ECO:0008006" key="4">
    <source>
        <dbReference type="Google" id="ProtNLM"/>
    </source>
</evidence>
<sequence length="50" mass="5675">MRLKENEKSFSAHKARQGEVILKTPTRRFVFILGLVGLTLLAVTFAIYIP</sequence>
<evidence type="ECO:0000313" key="2">
    <source>
        <dbReference type="EMBL" id="SOE17185.1"/>
    </source>
</evidence>
<evidence type="ECO:0000256" key="1">
    <source>
        <dbReference type="SAM" id="Phobius"/>
    </source>
</evidence>
<organism evidence="2 3">
    <name type="scientific">Hoeflea halophila</name>
    <dbReference type="NCBI Taxonomy" id="714899"/>
    <lineage>
        <taxon>Bacteria</taxon>
        <taxon>Pseudomonadati</taxon>
        <taxon>Pseudomonadota</taxon>
        <taxon>Alphaproteobacteria</taxon>
        <taxon>Hyphomicrobiales</taxon>
        <taxon>Rhizobiaceae</taxon>
        <taxon>Hoeflea</taxon>
    </lineage>
</organism>
<keyword evidence="1" id="KW-1133">Transmembrane helix</keyword>
<dbReference type="AlphaFoldDB" id="A0A286IAN9"/>